<evidence type="ECO:0000256" key="1">
    <source>
        <dbReference type="SAM" id="MobiDB-lite"/>
    </source>
</evidence>
<evidence type="ECO:0000313" key="2">
    <source>
        <dbReference type="EMBL" id="SBT01846.1"/>
    </source>
</evidence>
<feature type="compositionally biased region" description="Basic and acidic residues" evidence="1">
    <location>
        <begin position="1046"/>
        <end position="1061"/>
    </location>
</feature>
<sequence>MMFFNLNKESPKEEEISSENAKKNFFPSDKSNYQFSAKEELPFPDVLNRDTKGILNDHLVRDSNNCEKETKIKLNEYSAGYTKTFNDNEINCIKKNSNSNSLGYTFNDCLDDSEKKTSLFQKKHTKNGTDLNRTMLLFEDNDSTNKNEYHSSNYNKDNLFNRLSNVYTSYTKLRSENEFADKNKQVKESSNDSGALLLQKNKNVKGAISDEENGDNSVGVEKYDLGSMRGHSEEGERHTKDALQKNMNIEKEVDDKHNYEHSEEGKCEKTSFGGDGEMTKYEQVPKPALSNKLLDELSYSNRKSHSSVFSEKENFIDISTISEEAKKMVYSELNYNLGGANISFELGSTKQDLPLFQKRESRDSQDSKDSKYSKYSQDSKDTPDDYIDMVCELNGKAKIFDADDTVNGKINLFGPDETFHELSSERRSSSSEFANDSRNSSDEIDKLFSKYKIEVSHLSKYFDFSKNEKKEILEIMQNNEEAKEEDLADSNVPADTLNTEEGEGMKENKRKNAYADEGAKKETNEDTIENTSQSENCLIPIVFDGFREDSLQKTGSANLSFEEESLSLDTNETNYITKDVLMSILNIKEEKITFHNFKKCFLDLNYNVKLENIQLLYDCIYHHSATNSGKTELVEGYKTEQVNMDNNSGDSGNGSSGEGYITVEDVRSYIIERNAKNNNYYNEIVKMMVHFNNILLLMLNNNETEKKDKALFELLSLKFASIFNDIVQLPNDFDNLIKHLNGIIKLILSDDSKKKNLKSIISDYLNSQKIAIHKSDILTRLIGVHVANGENKISSEGEIDDKVLKGDPKGVEIASSNGEDKIFAKIRTVSKKGKNIPKSSDQELSRKPVVNVNDVDNRTRNLTKDIMLSEIKNTKENPEEEELTEKEVCLKGKINEKTFVKGSPSPSEVSGSCDDGNEDKEEGIDSGKATKEEVTTAKSDILCKGSKEKRELKRDSKKMRKLKETLDAVQNRGLQEESKKEIAEKGKSKKRKMAKKPKKAKGLQEVDATHMDAVHVDEVKQMDKASEGDHPNAREEAYEGNPNGETEERKKLELTKGAKTKKIAENKKGSETRKGVEVKKVMSNKKNEKGVKGENGAKNEEYAKSEKEVNNSGRVVCQNGEENKCKYRASLSAVLSGKRSDDGISGKKTTNIATSNFNYLKGSNGEKMQHATNYMNRYSSSNNSIITPGVLINRQGFHTTQHNIYQNTNPLMYRKGYTLSQNMDNINNHNLFNNLSNVNNYSNNFKCNGNKSQEKMTPGNVPNFKENYHENDSLEKSISSQDGNSSHHLNKPNPNLYLWNKELWKNGNTKNYLPNYNYIYNSNNMVQQNLFQSNENHHLSAPPNPNIAVTNVHMSKTKGDILTPGNLNQYTYLTGSGKDASMIAGQNKSQMRDLLSKRASNSEKKLVNSLWEPTSKEDTFLGIATKNVPFAKMGQTENRSDNLSNESGLSKNGHTGMHPSNGFNGLNYTNEQSKLKGISNFSHARKQTPFEYRRYGASHHRMVQPNSTYLGFKRNVHNVNDKINLPFQERGTKCTVRYLSSKSDINSLQINKDGWIKGDSKEEGSKDRTNAVTTFESNLTKLKNFTHILKRNTNNPEEIEKKNEKDTKSAYNRFTEIVTSKFRNFTLRNSKSVRSSTTNELISFSNNLETGEKKNYINQRNNNNIEVKKKDSKSGTSNASNDISEKKNEGSIISFMGQLNIFQNKCTSAMGNTDKEGDVQDEEGEKDKNLPHPQKLGSNKCDKKKEEKCFINGGNKKESNHIEGTQKGENGIHLTNSHKKEVSTSEGKNESSVSNLRNYVCSITNMDHMKGIKNMHSKEAEMMTFTNKKKENVKKGAEVSNHRNSNYHVLSDHMDAMKNISKVLNVHNASDVNGKATCEDVAKSGVAGNANYRKEPYNDITHNNTLLTYNMHVEQPSMSRNSQMINRGGQMTLNMKKTNSNYFVNQNKGNGDVFFPFQKRNSTLHGSVSFVKFHDINGNMSNMVRKDDKVLMNDVGTNDISFINERKKPLFINKQQMEIMQMGNRHINLSNSIEEKKIEKPGNEQRTFINPFIDMENNPIQLGNNTFKNKNYSNFYNNPFFNNKLTSLHEKNAPASSFNMYLSREKMPSRNCFLKTPSFYRNGVNTGANPNGTSTGVRAKPYEQNMSTNVSVPEHSGEDKFTTETKFIYKNDGNYDVSSNFLNKFPKKVSSDDEKNVHSIDENNMSIEQIMKIPGVKLGKNYIQDFDICSDWLRFNDYDKKVIKQSLQNSLENTNHKHFMDSSQFTSGFFSHTK</sequence>
<evidence type="ECO:0000313" key="3">
    <source>
        <dbReference type="Proteomes" id="UP000078546"/>
    </source>
</evidence>
<feature type="compositionally biased region" description="Basic and acidic residues" evidence="1">
    <location>
        <begin position="974"/>
        <end position="986"/>
    </location>
</feature>
<feature type="compositionally biased region" description="Basic and acidic residues" evidence="1">
    <location>
        <begin position="923"/>
        <end position="935"/>
    </location>
</feature>
<feature type="compositionally biased region" description="Basic and acidic residues" evidence="1">
    <location>
        <begin position="357"/>
        <end position="380"/>
    </location>
</feature>
<dbReference type="EMBL" id="FLQV01002793">
    <property type="protein sequence ID" value="SBT01846.1"/>
    <property type="molecule type" value="Genomic_DNA"/>
</dbReference>
<feature type="region of interest" description="Disordered" evidence="1">
    <location>
        <begin position="1"/>
        <end position="23"/>
    </location>
</feature>
<feature type="compositionally biased region" description="Low complexity" evidence="1">
    <location>
        <begin position="1656"/>
        <end position="1665"/>
    </location>
</feature>
<feature type="region of interest" description="Disordered" evidence="1">
    <location>
        <begin position="899"/>
        <end position="1061"/>
    </location>
</feature>
<feature type="compositionally biased region" description="Basic and acidic residues" evidence="1">
    <location>
        <begin position="1002"/>
        <end position="1037"/>
    </location>
</feature>
<feature type="region of interest" description="Disordered" evidence="1">
    <location>
        <begin position="255"/>
        <end position="277"/>
    </location>
</feature>
<feature type="region of interest" description="Disordered" evidence="1">
    <location>
        <begin position="1653"/>
        <end position="1685"/>
    </location>
</feature>
<feature type="compositionally biased region" description="Basic and acidic residues" evidence="1">
    <location>
        <begin position="945"/>
        <end position="954"/>
    </location>
</feature>
<gene>
    <name evidence="2" type="ORF">POVCU1_070090</name>
</gene>
<organism evidence="2 3">
    <name type="scientific">Plasmodium ovale curtisi</name>
    <dbReference type="NCBI Taxonomy" id="864141"/>
    <lineage>
        <taxon>Eukaryota</taxon>
        <taxon>Sar</taxon>
        <taxon>Alveolata</taxon>
        <taxon>Apicomplexa</taxon>
        <taxon>Aconoidasida</taxon>
        <taxon>Haemosporida</taxon>
        <taxon>Plasmodiidae</taxon>
        <taxon>Plasmodium</taxon>
        <taxon>Plasmodium (Plasmodium)</taxon>
    </lineage>
</organism>
<proteinExistence type="predicted"/>
<feature type="compositionally biased region" description="Basic and acidic residues" evidence="1">
    <location>
        <begin position="255"/>
        <end position="269"/>
    </location>
</feature>
<name>A0A1A8XC03_PLAOA</name>
<feature type="region of interest" description="Disordered" evidence="1">
    <location>
        <begin position="481"/>
        <end position="510"/>
    </location>
</feature>
<reference evidence="3" key="1">
    <citation type="submission" date="2016-05" db="EMBL/GenBank/DDBJ databases">
        <authorList>
            <person name="Naeem Raeece"/>
        </authorList>
    </citation>
    <scope>NUCLEOTIDE SEQUENCE [LARGE SCALE GENOMIC DNA]</scope>
</reference>
<feature type="region of interest" description="Disordered" evidence="1">
    <location>
        <begin position="1708"/>
        <end position="1772"/>
    </location>
</feature>
<dbReference type="Proteomes" id="UP000078546">
    <property type="component" value="Unassembled WGS sequence"/>
</dbReference>
<protein>
    <submittedName>
        <fullName evidence="2">Uncharacterized protein</fullName>
    </submittedName>
</protein>
<feature type="region of interest" description="Disordered" evidence="1">
    <location>
        <begin position="356"/>
        <end position="380"/>
    </location>
</feature>
<feature type="compositionally biased region" description="Basic residues" evidence="1">
    <location>
        <begin position="987"/>
        <end position="1001"/>
    </location>
</feature>
<feature type="compositionally biased region" description="Basic and acidic residues" evidence="1">
    <location>
        <begin position="1740"/>
        <end position="1766"/>
    </location>
</feature>
<accession>A0A1A8XC03</accession>